<evidence type="ECO:0000313" key="3">
    <source>
        <dbReference type="EMBL" id="KAB7887923.1"/>
    </source>
</evidence>
<dbReference type="AlphaFoldDB" id="A0A6L4WSA7"/>
<comment type="caution">
    <text evidence="2">The sequence shown here is derived from an EMBL/GenBank/DDBJ whole genome shotgun (WGS) entry which is preliminary data.</text>
</comment>
<evidence type="ECO:0000313" key="5">
    <source>
        <dbReference type="Proteomes" id="UP000472839"/>
    </source>
</evidence>
<name>A0A6L4WSA7_9BACT</name>
<sequence>MNLNRFGHKGTLLARKRFTFLLNYLIRAGIKDDIKGTLQKKVGYSKKLSLINWVEFNLQPTSLSRIYKILLVYIEGYPPYVYVLTPSLEELKNEDCIIPHLYDHKRYRLCLYYPHSNDYSSDEEIGQQYIPWITHWLYYFEEWLYSGEWKGGGVEPGDIVDRELNPKYKKKEDTLSLKDKETDVIVTAADEANKIYDRRLMQLLKELKNEAA</sequence>
<feature type="domain" description="Type II CBASS E2 protein" evidence="1">
    <location>
        <begin position="54"/>
        <end position="155"/>
    </location>
</feature>
<dbReference type="InterPro" id="IPR058588">
    <property type="entry name" value="E2-CBASS"/>
</dbReference>
<evidence type="ECO:0000313" key="2">
    <source>
        <dbReference type="EMBL" id="KAB7885725.1"/>
    </source>
</evidence>
<organism evidence="2 5">
    <name type="scientific">Poseidonibacter ostreae</name>
    <dbReference type="NCBI Taxonomy" id="2654171"/>
    <lineage>
        <taxon>Bacteria</taxon>
        <taxon>Pseudomonadati</taxon>
        <taxon>Campylobacterota</taxon>
        <taxon>Epsilonproteobacteria</taxon>
        <taxon>Campylobacterales</taxon>
        <taxon>Arcobacteraceae</taxon>
        <taxon>Poseidonibacter</taxon>
    </lineage>
</organism>
<evidence type="ECO:0000313" key="4">
    <source>
        <dbReference type="Proteomes" id="UP000461010"/>
    </source>
</evidence>
<proteinExistence type="predicted"/>
<evidence type="ECO:0000259" key="1">
    <source>
        <dbReference type="Pfam" id="PF26395"/>
    </source>
</evidence>
<keyword evidence="4" id="KW-1185">Reference proteome</keyword>
<dbReference type="Proteomes" id="UP000461010">
    <property type="component" value="Unassembled WGS sequence"/>
</dbReference>
<dbReference type="RefSeq" id="WP_152191920.1">
    <property type="nucleotide sequence ID" value="NZ_WFKI01000037.1"/>
</dbReference>
<gene>
    <name evidence="3" type="ORF">GBG18_13610</name>
    <name evidence="2" type="ORF">GBG19_13565</name>
</gene>
<protein>
    <recommendedName>
        <fullName evidence="1">Type II CBASS E2 protein domain-containing protein</fullName>
    </recommendedName>
</protein>
<reference evidence="4 5" key="1">
    <citation type="submission" date="2019-10" db="EMBL/GenBank/DDBJ databases">
        <title>Poseidonibacter ostreae sp. nov., isolated from the gut of the Ostrea denselamellosa.</title>
        <authorList>
            <person name="Choi A."/>
        </authorList>
    </citation>
    <scope>NUCLEOTIDE SEQUENCE [LARGE SCALE GENOMIC DNA]</scope>
    <source>
        <strain evidence="2 5">SJOD-M-33</strain>
        <strain evidence="3 4">SJOD-M-5</strain>
    </source>
</reference>
<accession>A0A6L4WSA7</accession>
<dbReference type="EMBL" id="WFKJ01000056">
    <property type="protein sequence ID" value="KAB7887923.1"/>
    <property type="molecule type" value="Genomic_DNA"/>
</dbReference>
<dbReference type="Pfam" id="PF26395">
    <property type="entry name" value="E2-CBASS"/>
    <property type="match status" value="1"/>
</dbReference>
<dbReference type="EMBL" id="WFKK01000052">
    <property type="protein sequence ID" value="KAB7885725.1"/>
    <property type="molecule type" value="Genomic_DNA"/>
</dbReference>
<dbReference type="Proteomes" id="UP000472839">
    <property type="component" value="Unassembled WGS sequence"/>
</dbReference>